<dbReference type="SUPFAM" id="SSF53756">
    <property type="entry name" value="UDP-Glycosyltransferase/glycogen phosphorylase"/>
    <property type="match status" value="1"/>
</dbReference>
<dbReference type="Proteomes" id="UP000216074">
    <property type="component" value="Unassembled WGS sequence"/>
</dbReference>
<accession>A0A261G2C7</accession>
<dbReference type="EMBL" id="MWWY01000013">
    <property type="protein sequence ID" value="OZG65395.1"/>
    <property type="molecule type" value="Genomic_DNA"/>
</dbReference>
<dbReference type="InterPro" id="IPR050194">
    <property type="entry name" value="Glycosyltransferase_grp1"/>
</dbReference>
<keyword evidence="1 3" id="KW-0808">Transferase</keyword>
<dbReference type="PANTHER" id="PTHR45947:SF3">
    <property type="entry name" value="SULFOQUINOVOSYL TRANSFERASE SQD2"/>
    <property type="match status" value="1"/>
</dbReference>
<dbReference type="Gene3D" id="3.40.50.2000">
    <property type="entry name" value="Glycogen Phosphorylase B"/>
    <property type="match status" value="2"/>
</dbReference>
<dbReference type="GO" id="GO:0016757">
    <property type="term" value="F:glycosyltransferase activity"/>
    <property type="evidence" value="ECO:0007669"/>
    <property type="project" value="InterPro"/>
</dbReference>
<dbReference type="AlphaFoldDB" id="A0A261G2C7"/>
<dbReference type="InterPro" id="IPR001296">
    <property type="entry name" value="Glyco_trans_1"/>
</dbReference>
<dbReference type="Pfam" id="PF00534">
    <property type="entry name" value="Glycos_transf_1"/>
    <property type="match status" value="1"/>
</dbReference>
<organism evidence="3 4">
    <name type="scientific">Bifidobacterium hapali</name>
    <dbReference type="NCBI Taxonomy" id="1630172"/>
    <lineage>
        <taxon>Bacteria</taxon>
        <taxon>Bacillati</taxon>
        <taxon>Actinomycetota</taxon>
        <taxon>Actinomycetes</taxon>
        <taxon>Bifidobacteriales</taxon>
        <taxon>Bifidobacteriaceae</taxon>
        <taxon>Bifidobacterium</taxon>
    </lineage>
</organism>
<proteinExistence type="predicted"/>
<protein>
    <submittedName>
        <fullName evidence="3">Glycosyl transferase group 1</fullName>
    </submittedName>
</protein>
<evidence type="ECO:0000259" key="2">
    <source>
        <dbReference type="Pfam" id="PF00534"/>
    </source>
</evidence>
<evidence type="ECO:0000313" key="4">
    <source>
        <dbReference type="Proteomes" id="UP000216074"/>
    </source>
</evidence>
<reference evidence="3 4" key="1">
    <citation type="journal article" date="2017" name="BMC Genomics">
        <title>Comparative genomic and phylogenomic analyses of the Bifidobacteriaceae family.</title>
        <authorList>
            <person name="Lugli G.A."/>
            <person name="Milani C."/>
            <person name="Turroni F."/>
            <person name="Duranti S."/>
            <person name="Mancabelli L."/>
            <person name="Mangifesta M."/>
            <person name="Ferrario C."/>
            <person name="Modesto M."/>
            <person name="Mattarelli P."/>
            <person name="Jiri K."/>
            <person name="van Sinderen D."/>
            <person name="Ventura M."/>
        </authorList>
    </citation>
    <scope>NUCLEOTIDE SEQUENCE [LARGE SCALE GENOMIC DNA]</scope>
    <source>
        <strain evidence="3 4">DSM 100202</strain>
    </source>
</reference>
<evidence type="ECO:0000313" key="3">
    <source>
        <dbReference type="EMBL" id="OZG65395.1"/>
    </source>
</evidence>
<gene>
    <name evidence="3" type="ORF">BHAP_0673</name>
</gene>
<feature type="domain" description="Glycosyl transferase family 1" evidence="2">
    <location>
        <begin position="188"/>
        <end position="341"/>
    </location>
</feature>
<keyword evidence="4" id="KW-1185">Reference proteome</keyword>
<comment type="caution">
    <text evidence="3">The sequence shown here is derived from an EMBL/GenBank/DDBJ whole genome shotgun (WGS) entry which is preliminary data.</text>
</comment>
<name>A0A261G2C7_9BIFI</name>
<dbReference type="RefSeq" id="WP_094729331.1">
    <property type="nucleotide sequence ID" value="NZ_MWWY01000013.1"/>
</dbReference>
<evidence type="ECO:0000256" key="1">
    <source>
        <dbReference type="ARBA" id="ARBA00022679"/>
    </source>
</evidence>
<dbReference type="OrthoDB" id="506201at2"/>
<sequence>MLNSKHRVFLFTVYSLSLGGIQRVTSTIVNLLNELHFNVFILKYSLDNNLYQVKTGLLEHKITLFNIFLIKLVHKLGLLDFFNYSFLSYFVKKKNASVVVLGPESFFFVKNLKGAFPSLKIYLWMHNNFDIYKNNERYFGGRFDELVKNVSAADGIICLESYTALKWRQYNNNVVVIHNPVTIHEHENKADLDVHIISFTGRLLVEQKGLDYLVEIASRLPEGWRISVAGAGVDEDKFRELIDERNLADKFILRGALNGDDLTEHYLQSSIFVLTSRWEGFPLVTVEAMSLGLPVVAFGNPGLDEVTDHGKYGLLAKDGDVDDFVDKLMSLISDRDLREKYSGLSLERAKAFAPEVIIKDWEKILNS</sequence>
<dbReference type="PANTHER" id="PTHR45947">
    <property type="entry name" value="SULFOQUINOVOSYL TRANSFERASE SQD2"/>
    <property type="match status" value="1"/>
</dbReference>